<dbReference type="GeneID" id="65114745"/>
<name>A0A345BP31_9CAUD</name>
<dbReference type="Proteomes" id="UP000257457">
    <property type="component" value="Segment"/>
</dbReference>
<dbReference type="InterPro" id="IPR036895">
    <property type="entry name" value="Uracil-DNA_glycosylase-like_sf"/>
</dbReference>
<dbReference type="Gene3D" id="3.40.470.10">
    <property type="entry name" value="Uracil-DNA glycosylase-like domain"/>
    <property type="match status" value="1"/>
</dbReference>
<proteinExistence type="predicted"/>
<reference evidence="1 2" key="1">
    <citation type="submission" date="2018-06" db="EMBL/GenBank/DDBJ databases">
        <title>Uncovering a Universe of Circular DNA Viruses in Animal Metagenomes.</title>
        <authorList>
            <person name="Tisza M."/>
            <person name="Buck C."/>
            <person name="Pastrana D."/>
            <person name="Welch N."/>
            <person name="Peretti A."/>
        </authorList>
    </citation>
    <scope>NUCLEOTIDE SEQUENCE [LARGE SCALE GENOMIC DNA]</scope>
    <source>
        <strain evidence="1">Ctcc615</strain>
    </source>
</reference>
<keyword evidence="2" id="KW-1185">Reference proteome</keyword>
<accession>A0A345BP31</accession>
<organism evidence="1 2">
    <name type="scientific">crAssphage sp. isolate ctcc615</name>
    <dbReference type="NCBI Taxonomy" id="2989853"/>
    <lineage>
        <taxon>Viruses</taxon>
        <taxon>Duplodnaviria</taxon>
        <taxon>Heunggongvirae</taxon>
        <taxon>Uroviricota</taxon>
        <taxon>Caudoviricetes</taxon>
        <taxon>Crassvirales</taxon>
        <taxon>Intestiviridae</taxon>
        <taxon>Obtuvirinae</taxon>
        <taxon>Wotdevirus</taxon>
        <taxon>Wotdevirus murinus</taxon>
    </lineage>
</organism>
<evidence type="ECO:0000313" key="1">
    <source>
        <dbReference type="EMBL" id="AXF52202.1"/>
    </source>
</evidence>
<dbReference type="EMBL" id="MH552500">
    <property type="protein sequence ID" value="AXF52202.1"/>
    <property type="molecule type" value="Genomic_DNA"/>
</dbReference>
<sequence>MDVCQDCAMRLFNNKHYNLHGVGNPYFGNCIVVPNVDYNAYKKGNMDFSSQVDVIRSVLSSTGEVDNLYIAPLIRCSLSVGCEVTNDIVNKCLTFFASDVRKYNYRNILLLGDAARYFLNCDITSNLETLMISPNNRFYNVNYSPLIKYVNEEKFEVFKTYLLKWYSYCKTQYNNYNTLLTLN</sequence>
<protein>
    <submittedName>
        <fullName evidence="1">Uracyl-DNA glycosylase</fullName>
    </submittedName>
</protein>
<dbReference type="RefSeq" id="YP_010097083.1">
    <property type="nucleotide sequence ID" value="NC_055756.1"/>
</dbReference>
<evidence type="ECO:0000313" key="2">
    <source>
        <dbReference type="Proteomes" id="UP000257457"/>
    </source>
</evidence>